<proteinExistence type="predicted"/>
<feature type="region of interest" description="Disordered" evidence="1">
    <location>
        <begin position="66"/>
        <end position="87"/>
    </location>
</feature>
<comment type="caution">
    <text evidence="2">The sequence shown here is derived from an EMBL/GenBank/DDBJ whole genome shotgun (WGS) entry which is preliminary data.</text>
</comment>
<protein>
    <submittedName>
        <fullName evidence="2">Uncharacterized protein</fullName>
    </submittedName>
</protein>
<dbReference type="EMBL" id="JAUSUK010000002">
    <property type="protein sequence ID" value="MDQ0326004.1"/>
    <property type="molecule type" value="Genomic_DNA"/>
</dbReference>
<sequence>MARRARGRDDPPTLLLSRMFRTSSVARIPFPFDSRFRFEAPTLGRASLRVDLARIDLCNEPPCTKQVPKGPMHGNLLDPQARPFQCA</sequence>
<reference evidence="2 3" key="1">
    <citation type="submission" date="2023-07" db="EMBL/GenBank/DDBJ databases">
        <title>Genomic Encyclopedia of Type Strains, Phase IV (KMG-IV): sequencing the most valuable type-strain genomes for metagenomic binning, comparative biology and taxonomic classification.</title>
        <authorList>
            <person name="Goeker M."/>
        </authorList>
    </citation>
    <scope>NUCLEOTIDE SEQUENCE [LARGE SCALE GENOMIC DNA]</scope>
    <source>
        <strain evidence="2 3">DSM 11549</strain>
    </source>
</reference>
<accession>A0ABU0C7Q5</accession>
<keyword evidence="3" id="KW-1185">Reference proteome</keyword>
<evidence type="ECO:0000256" key="1">
    <source>
        <dbReference type="SAM" id="MobiDB-lite"/>
    </source>
</evidence>
<evidence type="ECO:0000313" key="3">
    <source>
        <dbReference type="Proteomes" id="UP001230253"/>
    </source>
</evidence>
<name>A0ABU0C7Q5_9BRAD</name>
<evidence type="ECO:0000313" key="2">
    <source>
        <dbReference type="EMBL" id="MDQ0326004.1"/>
    </source>
</evidence>
<dbReference type="Proteomes" id="UP001230253">
    <property type="component" value="Unassembled WGS sequence"/>
</dbReference>
<gene>
    <name evidence="2" type="ORF">J2R99_001873</name>
</gene>
<organism evidence="2 3">
    <name type="scientific">Rhodopseudomonas julia</name>
    <dbReference type="NCBI Taxonomy" id="200617"/>
    <lineage>
        <taxon>Bacteria</taxon>
        <taxon>Pseudomonadati</taxon>
        <taxon>Pseudomonadota</taxon>
        <taxon>Alphaproteobacteria</taxon>
        <taxon>Hyphomicrobiales</taxon>
        <taxon>Nitrobacteraceae</taxon>
        <taxon>Rhodopseudomonas</taxon>
    </lineage>
</organism>